<comment type="caution">
    <text evidence="1">The sequence shown here is derived from an EMBL/GenBank/DDBJ whole genome shotgun (WGS) entry which is preliminary data.</text>
</comment>
<dbReference type="Gene3D" id="1.20.120.450">
    <property type="entry name" value="dinb family like domain"/>
    <property type="match status" value="1"/>
</dbReference>
<dbReference type="Proteomes" id="UP000239210">
    <property type="component" value="Unassembled WGS sequence"/>
</dbReference>
<dbReference type="Pfam" id="PF04978">
    <property type="entry name" value="MST"/>
    <property type="match status" value="1"/>
</dbReference>
<sequence>MGAMLVRHTTTSPPEDTVTAPTALTTERADLLETLRTHRAFLRFTVRGLTDEQATRRTTASQLTLAGLVKHVSCTEATWADFAVRGAEAFAATTPEVWAQEWVLQPGETLAGVLADYEEVAARTDELVGTIDLDLSHPLPEAPWFEPGAVRSARRTFLHLVAETAQHAGHADILRESLDGQKTMG</sequence>
<dbReference type="SUPFAM" id="SSF109854">
    <property type="entry name" value="DinB/YfiT-like putative metalloenzymes"/>
    <property type="match status" value="1"/>
</dbReference>
<protein>
    <submittedName>
        <fullName evidence="1">Uncharacterized protein DUF664</fullName>
    </submittedName>
</protein>
<gene>
    <name evidence="1" type="ORF">LY71_10877</name>
</gene>
<dbReference type="AlphaFoldDB" id="A0A2T0TSQ9"/>
<accession>A0A2T0TSQ9</accession>
<dbReference type="InterPro" id="IPR034660">
    <property type="entry name" value="DinB/YfiT-like"/>
</dbReference>
<proteinExistence type="predicted"/>
<keyword evidence="2" id="KW-1185">Reference proteome</keyword>
<evidence type="ECO:0000313" key="2">
    <source>
        <dbReference type="Proteomes" id="UP000239210"/>
    </source>
</evidence>
<reference evidence="1 2" key="1">
    <citation type="submission" date="2018-03" db="EMBL/GenBank/DDBJ databases">
        <title>Genomic Encyclopedia of Archaeal and Bacterial Type Strains, Phase II (KMG-II): from individual species to whole genera.</title>
        <authorList>
            <person name="Goeker M."/>
        </authorList>
    </citation>
    <scope>NUCLEOTIDE SEQUENCE [LARGE SCALE GENOMIC DNA]</scope>
    <source>
        <strain evidence="1 2">DSM 45416</strain>
    </source>
</reference>
<evidence type="ECO:0000313" key="1">
    <source>
        <dbReference type="EMBL" id="PRY48699.1"/>
    </source>
</evidence>
<organism evidence="1 2">
    <name type="scientific">Geodermatophilus tzadiensis</name>
    <dbReference type="NCBI Taxonomy" id="1137988"/>
    <lineage>
        <taxon>Bacteria</taxon>
        <taxon>Bacillati</taxon>
        <taxon>Actinomycetota</taxon>
        <taxon>Actinomycetes</taxon>
        <taxon>Geodermatophilales</taxon>
        <taxon>Geodermatophilaceae</taxon>
        <taxon>Geodermatophilus</taxon>
    </lineage>
</organism>
<dbReference type="EMBL" id="PVTG01000008">
    <property type="protein sequence ID" value="PRY48699.1"/>
    <property type="molecule type" value="Genomic_DNA"/>
</dbReference>
<dbReference type="InterPro" id="IPR007061">
    <property type="entry name" value="MST-like"/>
</dbReference>
<name>A0A2T0TSQ9_9ACTN</name>